<dbReference type="RefSeq" id="WP_193537231.1">
    <property type="nucleotide sequence ID" value="NZ_JADCLJ010000020.1"/>
</dbReference>
<comment type="caution">
    <text evidence="2">The sequence shown here is derived from an EMBL/GenBank/DDBJ whole genome shotgun (WGS) entry which is preliminary data.</text>
</comment>
<organism evidence="2 3">
    <name type="scientific">Litchfieldia luteola</name>
    <dbReference type="NCBI Taxonomy" id="682179"/>
    <lineage>
        <taxon>Bacteria</taxon>
        <taxon>Bacillati</taxon>
        <taxon>Bacillota</taxon>
        <taxon>Bacilli</taxon>
        <taxon>Bacillales</taxon>
        <taxon>Bacillaceae</taxon>
        <taxon>Litchfieldia</taxon>
    </lineage>
</organism>
<dbReference type="EMBL" id="JADCLJ010000020">
    <property type="protein sequence ID" value="MBE4909047.1"/>
    <property type="molecule type" value="Genomic_DNA"/>
</dbReference>
<dbReference type="Gene3D" id="3.10.450.420">
    <property type="match status" value="1"/>
</dbReference>
<dbReference type="Pfam" id="PF16800">
    <property type="entry name" value="Endopep_inhib"/>
    <property type="match status" value="1"/>
</dbReference>
<evidence type="ECO:0000313" key="3">
    <source>
        <dbReference type="Proteomes" id="UP001516662"/>
    </source>
</evidence>
<reference evidence="2 3" key="1">
    <citation type="submission" date="2020-10" db="EMBL/GenBank/DDBJ databases">
        <title>Bacillus sp. HD4P25, an endophyte from a halophyte.</title>
        <authorList>
            <person name="Sun J.-Q."/>
        </authorList>
    </citation>
    <scope>NUCLEOTIDE SEQUENCE [LARGE SCALE GENOMIC DNA]</scope>
    <source>
        <strain evidence="2 3">YIM 93174</strain>
    </source>
</reference>
<keyword evidence="1" id="KW-0732">Signal</keyword>
<gene>
    <name evidence="2" type="ORF">IMZ08_13340</name>
</gene>
<accession>A0ABR9QKP3</accession>
<protein>
    <submittedName>
        <fullName evidence="2">Uncharacterized protein</fullName>
    </submittedName>
</protein>
<dbReference type="Proteomes" id="UP001516662">
    <property type="component" value="Unassembled WGS sequence"/>
</dbReference>
<keyword evidence="3" id="KW-1185">Reference proteome</keyword>
<dbReference type="InterPro" id="IPR053749">
    <property type="entry name" value="TA_system-associated_sf"/>
</dbReference>
<evidence type="ECO:0000256" key="1">
    <source>
        <dbReference type="SAM" id="SignalP"/>
    </source>
</evidence>
<evidence type="ECO:0000313" key="2">
    <source>
        <dbReference type="EMBL" id="MBE4909047.1"/>
    </source>
</evidence>
<feature type="chain" id="PRO_5047524866" evidence="1">
    <location>
        <begin position="24"/>
        <end position="303"/>
    </location>
</feature>
<dbReference type="InterPro" id="IPR031841">
    <property type="entry name" value="Endopep_inhib"/>
</dbReference>
<feature type="signal peptide" evidence="1">
    <location>
        <begin position="1"/>
        <end position="23"/>
    </location>
</feature>
<name>A0ABR9QKP3_9BACI</name>
<sequence length="303" mass="34836">MNIKKLIITGLTIGLLTTPFSQASEASQVNEKSVVSLVNAKKEISSKQVVSLSHKFASTKAYVQSGGSYKEGEYKSFMYKDQFYRFLSSDIDTKKELLKYLKRTLTHKAAEQFIEEMGIIEYNGKLAQLEADGGSLLQWEKAETEYIKTEKNRKFYRITVPVGETDQKVMYMAEFKYVGKVGWRIDKEPYLDLDIPFNINPALIFFNYLLVDSTHSKEQLIDSTTFNVNTFKKGIKKVEVKELTEISRSKYQVEYKAKIYVELENGYKGSLSTGVNQLFFLIQQTNEMEFKIESIGTSEHLSY</sequence>
<proteinExistence type="predicted"/>